<dbReference type="GO" id="GO:0070847">
    <property type="term" value="C:core mediator complex"/>
    <property type="evidence" value="ECO:0007669"/>
    <property type="project" value="TreeGrafter"/>
</dbReference>
<evidence type="ECO:0000313" key="12">
    <source>
        <dbReference type="EMBL" id="KAK0744412.1"/>
    </source>
</evidence>
<dbReference type="Pfam" id="PF05983">
    <property type="entry name" value="Med7"/>
    <property type="match status" value="1"/>
</dbReference>
<dbReference type="PANTHER" id="PTHR21428:SF11">
    <property type="entry name" value="MEDIATOR OF RNA POLYMERASE II TRANSCRIPTION SUBUNIT 7"/>
    <property type="match status" value="1"/>
</dbReference>
<keyword evidence="8 10" id="KW-0539">Nucleus</keyword>
<organism evidence="12 13">
    <name type="scientific">Apiosordaria backusii</name>
    <dbReference type="NCBI Taxonomy" id="314023"/>
    <lineage>
        <taxon>Eukaryota</taxon>
        <taxon>Fungi</taxon>
        <taxon>Dikarya</taxon>
        <taxon>Ascomycota</taxon>
        <taxon>Pezizomycotina</taxon>
        <taxon>Sordariomycetes</taxon>
        <taxon>Sordariomycetidae</taxon>
        <taxon>Sordariales</taxon>
        <taxon>Lasiosphaeriaceae</taxon>
        <taxon>Apiosordaria</taxon>
    </lineage>
</organism>
<proteinExistence type="inferred from homology"/>
<name>A0AA40ES41_9PEZI</name>
<dbReference type="InterPro" id="IPR009244">
    <property type="entry name" value="Mediatior_Med7"/>
</dbReference>
<feature type="region of interest" description="Disordered" evidence="11">
    <location>
        <begin position="218"/>
        <end position="241"/>
    </location>
</feature>
<feature type="non-terminal residue" evidence="12">
    <location>
        <position position="1"/>
    </location>
</feature>
<sequence>RRHQQSNLDLARPPPFWKDFTPENISRYNTLKSDYATAHSIPDPDSITRLPSIPEDLINLQPPPEPTEGKWRLYSEPQALTDTLQSLTEAGVTPLLPATINPSSPSHKLDNKHLDRSFELKKLAKSILLNYLELVGVMSHSPAHGADKIQDLKTLILNFHHTLNEYRPHQAREQLIQIMQDQLDTKRAETAAIRGVVDKAKRMIEGLGSLELPRLDDQVNRVGGSGPAGSRKGREGERRRRLAVERCTAGSVDLEFA</sequence>
<accession>A0AA40ES41</accession>
<keyword evidence="13" id="KW-1185">Reference proteome</keyword>
<evidence type="ECO:0000256" key="8">
    <source>
        <dbReference type="ARBA" id="ARBA00023242"/>
    </source>
</evidence>
<keyword evidence="6 10" id="KW-0010">Activator</keyword>
<dbReference type="Gene3D" id="6.10.140.1520">
    <property type="match status" value="1"/>
</dbReference>
<evidence type="ECO:0000256" key="2">
    <source>
        <dbReference type="ARBA" id="ARBA00009994"/>
    </source>
</evidence>
<comment type="subcellular location">
    <subcellularLocation>
        <location evidence="1 10">Nucleus</location>
    </subcellularLocation>
</comment>
<evidence type="ECO:0000256" key="5">
    <source>
        <dbReference type="ARBA" id="ARBA00023015"/>
    </source>
</evidence>
<protein>
    <recommendedName>
        <fullName evidence="4 10">Mediator of RNA polymerase II transcription subunit 7</fullName>
    </recommendedName>
</protein>
<evidence type="ECO:0000256" key="7">
    <source>
        <dbReference type="ARBA" id="ARBA00023163"/>
    </source>
</evidence>
<keyword evidence="7 10" id="KW-0804">Transcription</keyword>
<dbReference type="InterPro" id="IPR037212">
    <property type="entry name" value="Med7/Med21-like"/>
</dbReference>
<evidence type="ECO:0000256" key="1">
    <source>
        <dbReference type="ARBA" id="ARBA00004123"/>
    </source>
</evidence>
<dbReference type="EMBL" id="JAUKTV010000002">
    <property type="protein sequence ID" value="KAK0744412.1"/>
    <property type="molecule type" value="Genomic_DNA"/>
</dbReference>
<dbReference type="Proteomes" id="UP001172159">
    <property type="component" value="Unassembled WGS sequence"/>
</dbReference>
<reference evidence="12" key="1">
    <citation type="submission" date="2023-06" db="EMBL/GenBank/DDBJ databases">
        <title>Genome-scale phylogeny and comparative genomics of the fungal order Sordariales.</title>
        <authorList>
            <consortium name="Lawrence Berkeley National Laboratory"/>
            <person name="Hensen N."/>
            <person name="Bonometti L."/>
            <person name="Westerberg I."/>
            <person name="Brannstrom I.O."/>
            <person name="Guillou S."/>
            <person name="Cros-Aarteil S."/>
            <person name="Calhoun S."/>
            <person name="Haridas S."/>
            <person name="Kuo A."/>
            <person name="Mondo S."/>
            <person name="Pangilinan J."/>
            <person name="Riley R."/>
            <person name="Labutti K."/>
            <person name="Andreopoulos B."/>
            <person name="Lipzen A."/>
            <person name="Chen C."/>
            <person name="Yanf M."/>
            <person name="Daum C."/>
            <person name="Ng V."/>
            <person name="Clum A."/>
            <person name="Steindorff A."/>
            <person name="Ohm R."/>
            <person name="Martin F."/>
            <person name="Silar P."/>
            <person name="Natvig D."/>
            <person name="Lalanne C."/>
            <person name="Gautier V."/>
            <person name="Ament-Velasquez S.L."/>
            <person name="Kruys A."/>
            <person name="Hutchinson M.I."/>
            <person name="Powell A.J."/>
            <person name="Barry K."/>
            <person name="Miller A.N."/>
            <person name="Grigoriev I.V."/>
            <person name="Debuchy R."/>
            <person name="Gladieux P."/>
            <person name="Thoren M.H."/>
            <person name="Johannesson H."/>
        </authorList>
    </citation>
    <scope>NUCLEOTIDE SEQUENCE</scope>
    <source>
        <strain evidence="12">CBS 540.89</strain>
    </source>
</reference>
<dbReference type="InterPro" id="IPR044888">
    <property type="entry name" value="Mediatior_Med7_sf"/>
</dbReference>
<evidence type="ECO:0000256" key="9">
    <source>
        <dbReference type="ARBA" id="ARBA00025687"/>
    </source>
</evidence>
<keyword evidence="5 10" id="KW-0805">Transcription regulation</keyword>
<evidence type="ECO:0000256" key="6">
    <source>
        <dbReference type="ARBA" id="ARBA00023159"/>
    </source>
</evidence>
<dbReference type="GO" id="GO:0003712">
    <property type="term" value="F:transcription coregulator activity"/>
    <property type="evidence" value="ECO:0007669"/>
    <property type="project" value="InterPro"/>
</dbReference>
<evidence type="ECO:0000313" key="13">
    <source>
        <dbReference type="Proteomes" id="UP001172159"/>
    </source>
</evidence>
<dbReference type="SUPFAM" id="SSF140718">
    <property type="entry name" value="Mediator hinge subcomplex-like"/>
    <property type="match status" value="1"/>
</dbReference>
<dbReference type="AlphaFoldDB" id="A0AA40ES41"/>
<comment type="caution">
    <text evidence="12">The sequence shown here is derived from an EMBL/GenBank/DDBJ whole genome shotgun (WGS) entry which is preliminary data.</text>
</comment>
<dbReference type="GO" id="GO:0016592">
    <property type="term" value="C:mediator complex"/>
    <property type="evidence" value="ECO:0007669"/>
    <property type="project" value="InterPro"/>
</dbReference>
<comment type="function">
    <text evidence="9">Component of the Mediator complex, a coactivator involved in the regulated transcription of nearly all RNA polymerase II-dependent genes. Mediator functions as a bridge to convey information from gene-specific regulatory proteins to the basal RNA polymerase II transcription machinery. Mediator is recruited to promoters by direct interactions with regulatory proteins and serves as a scaffold for the assembly of a functional preinitiation complex with RNA polymerase II and the general transcription factors.</text>
</comment>
<comment type="similarity">
    <text evidence="2 10">Belongs to the Mediator complex subunit 7 family.</text>
</comment>
<feature type="compositionally biased region" description="Basic and acidic residues" evidence="11">
    <location>
        <begin position="232"/>
        <end position="241"/>
    </location>
</feature>
<dbReference type="PANTHER" id="PTHR21428">
    <property type="entry name" value="MEDIATOR OF RNA POLYMERASE II TRANSCRIPTION SUBUNIT 7"/>
    <property type="match status" value="1"/>
</dbReference>
<evidence type="ECO:0000256" key="4">
    <source>
        <dbReference type="ARBA" id="ARBA00020631"/>
    </source>
</evidence>
<comment type="subunit">
    <text evidence="3 10">Component of the Mediator complex.</text>
</comment>
<evidence type="ECO:0000256" key="10">
    <source>
        <dbReference type="RuleBase" id="RU364060"/>
    </source>
</evidence>
<gene>
    <name evidence="12" type="ORF">B0T21DRAFT_428891</name>
</gene>
<dbReference type="GO" id="GO:0006357">
    <property type="term" value="P:regulation of transcription by RNA polymerase II"/>
    <property type="evidence" value="ECO:0007669"/>
    <property type="project" value="InterPro"/>
</dbReference>
<evidence type="ECO:0000256" key="11">
    <source>
        <dbReference type="SAM" id="MobiDB-lite"/>
    </source>
</evidence>
<dbReference type="Gene3D" id="6.10.140.200">
    <property type="match status" value="1"/>
</dbReference>
<evidence type="ECO:0000256" key="3">
    <source>
        <dbReference type="ARBA" id="ARBA00011837"/>
    </source>
</evidence>